<gene>
    <name evidence="2" type="ORF">OIDMADRAFT_27203</name>
</gene>
<evidence type="ECO:0000313" key="2">
    <source>
        <dbReference type="EMBL" id="KIN02698.1"/>
    </source>
</evidence>
<evidence type="ECO:0000313" key="3">
    <source>
        <dbReference type="Proteomes" id="UP000054321"/>
    </source>
</evidence>
<feature type="region of interest" description="Disordered" evidence="1">
    <location>
        <begin position="94"/>
        <end position="136"/>
    </location>
</feature>
<dbReference type="EMBL" id="KN832874">
    <property type="protein sequence ID" value="KIN02698.1"/>
    <property type="molecule type" value="Genomic_DNA"/>
</dbReference>
<feature type="compositionally biased region" description="Polar residues" evidence="1">
    <location>
        <begin position="102"/>
        <end position="136"/>
    </location>
</feature>
<organism evidence="2 3">
    <name type="scientific">Oidiodendron maius (strain Zn)</name>
    <dbReference type="NCBI Taxonomy" id="913774"/>
    <lineage>
        <taxon>Eukaryota</taxon>
        <taxon>Fungi</taxon>
        <taxon>Dikarya</taxon>
        <taxon>Ascomycota</taxon>
        <taxon>Pezizomycotina</taxon>
        <taxon>Leotiomycetes</taxon>
        <taxon>Leotiomycetes incertae sedis</taxon>
        <taxon>Myxotrichaceae</taxon>
        <taxon>Oidiodendron</taxon>
    </lineage>
</organism>
<dbReference type="AlphaFoldDB" id="A0A0C3DL12"/>
<reference evidence="2 3" key="1">
    <citation type="submission" date="2014-04" db="EMBL/GenBank/DDBJ databases">
        <authorList>
            <consortium name="DOE Joint Genome Institute"/>
            <person name="Kuo A."/>
            <person name="Martino E."/>
            <person name="Perotto S."/>
            <person name="Kohler A."/>
            <person name="Nagy L.G."/>
            <person name="Floudas D."/>
            <person name="Copeland A."/>
            <person name="Barry K.W."/>
            <person name="Cichocki N."/>
            <person name="Veneault-Fourrey C."/>
            <person name="LaButti K."/>
            <person name="Lindquist E.A."/>
            <person name="Lipzen A."/>
            <person name="Lundell T."/>
            <person name="Morin E."/>
            <person name="Murat C."/>
            <person name="Sun H."/>
            <person name="Tunlid A."/>
            <person name="Henrissat B."/>
            <person name="Grigoriev I.V."/>
            <person name="Hibbett D.S."/>
            <person name="Martin F."/>
            <person name="Nordberg H.P."/>
            <person name="Cantor M.N."/>
            <person name="Hua S.X."/>
        </authorList>
    </citation>
    <scope>NUCLEOTIDE SEQUENCE [LARGE SCALE GENOMIC DNA]</scope>
    <source>
        <strain evidence="2 3">Zn</strain>
    </source>
</reference>
<dbReference type="InParanoid" id="A0A0C3DL12"/>
<reference evidence="3" key="2">
    <citation type="submission" date="2015-01" db="EMBL/GenBank/DDBJ databases">
        <title>Evolutionary Origins and Diversification of the Mycorrhizal Mutualists.</title>
        <authorList>
            <consortium name="DOE Joint Genome Institute"/>
            <consortium name="Mycorrhizal Genomics Consortium"/>
            <person name="Kohler A."/>
            <person name="Kuo A."/>
            <person name="Nagy L.G."/>
            <person name="Floudas D."/>
            <person name="Copeland A."/>
            <person name="Barry K.W."/>
            <person name="Cichocki N."/>
            <person name="Veneault-Fourrey C."/>
            <person name="LaButti K."/>
            <person name="Lindquist E.A."/>
            <person name="Lipzen A."/>
            <person name="Lundell T."/>
            <person name="Morin E."/>
            <person name="Murat C."/>
            <person name="Riley R."/>
            <person name="Ohm R."/>
            <person name="Sun H."/>
            <person name="Tunlid A."/>
            <person name="Henrissat B."/>
            <person name="Grigoriev I.V."/>
            <person name="Hibbett D.S."/>
            <person name="Martin F."/>
        </authorList>
    </citation>
    <scope>NUCLEOTIDE SEQUENCE [LARGE SCALE GENOMIC DNA]</scope>
    <source>
        <strain evidence="3">Zn</strain>
    </source>
</reference>
<name>A0A0C3DL12_OIDMZ</name>
<evidence type="ECO:0000256" key="1">
    <source>
        <dbReference type="SAM" id="MobiDB-lite"/>
    </source>
</evidence>
<dbReference type="HOGENOM" id="CLU_1360795_0_0_1"/>
<dbReference type="Proteomes" id="UP000054321">
    <property type="component" value="Unassembled WGS sequence"/>
</dbReference>
<proteinExistence type="predicted"/>
<accession>A0A0C3DL12</accession>
<keyword evidence="3" id="KW-1185">Reference proteome</keyword>
<sequence length="201" mass="21847">MPWCRSLWCRGVGPPEYFPSFRGKGPGTVSYSFSVWSRAVCLCIFSTKPPTPRRLMCAIPGTVPGLNTPPALYGPLIGETKCWNVAKLYVSRRPSVGGGREPQSSGALSPQPETQKSRAQPSLNATKTEPSKQSVSRSLVADNLVGLAVRTRASAYASIYPDERHARRAMQLPPKTRPMCPGSAQSVQCVQEKIVVSLFLL</sequence>
<protein>
    <submittedName>
        <fullName evidence="2">Uncharacterized protein</fullName>
    </submittedName>
</protein>